<reference evidence="2 3" key="1">
    <citation type="journal article" date="2014" name="Nature">
        <title>An environmental bacterial taxon with a large and distinct metabolic repertoire.</title>
        <authorList>
            <person name="Wilson M.C."/>
            <person name="Mori T."/>
            <person name="Ruckert C."/>
            <person name="Uria A.R."/>
            <person name="Helf M.J."/>
            <person name="Takada K."/>
            <person name="Gernert C."/>
            <person name="Steffens U.A."/>
            <person name="Heycke N."/>
            <person name="Schmitt S."/>
            <person name="Rinke C."/>
            <person name="Helfrich E.J."/>
            <person name="Brachmann A.O."/>
            <person name="Gurgui C."/>
            <person name="Wakimoto T."/>
            <person name="Kracht M."/>
            <person name="Crusemann M."/>
            <person name="Hentschel U."/>
            <person name="Abe I."/>
            <person name="Matsunaga S."/>
            <person name="Kalinowski J."/>
            <person name="Takeyama H."/>
            <person name="Piel J."/>
        </authorList>
    </citation>
    <scope>NUCLEOTIDE SEQUENCE [LARGE SCALE GENOMIC DNA]</scope>
    <source>
        <strain evidence="3">TSY1</strain>
    </source>
</reference>
<sequence length="274" mass="30203">MPDPLYQPKAGSPLSVDTAFYGQLGHAASGRTLVDQLVVPIRTGKAWPVPAGHICRIVAIEGAQVGDLNLWNLHNPREHFWASRTKQLHSAHMRVYDRFWSCLPYLRPMATIIGDSINYGIDADGAGCHDLLGTRCDPYVHQLLTGDAWDVCCHSNLVRAVAPYRLHEGDVHDVLNVFQVTGLTADGHQYFVKPCPAKQGDYFEFFAEIDLLCALSACPHGDMTVDTWGPQAGDPLTVCRPLGVEVHRVAPELLQGWQAPPVSDYRGTHGMRFG</sequence>
<evidence type="ECO:0000259" key="1">
    <source>
        <dbReference type="Pfam" id="PF09347"/>
    </source>
</evidence>
<feature type="domain" description="DUF1989" evidence="1">
    <location>
        <begin position="38"/>
        <end position="212"/>
    </location>
</feature>
<name>W4L978_ENTF1</name>
<keyword evidence="3" id="KW-1185">Reference proteome</keyword>
<dbReference type="PATRIC" id="fig|1429438.4.peg.6463"/>
<dbReference type="Proteomes" id="UP000019141">
    <property type="component" value="Unassembled WGS sequence"/>
</dbReference>
<organism evidence="2 3">
    <name type="scientific">Entotheonella factor</name>
    <dbReference type="NCBI Taxonomy" id="1429438"/>
    <lineage>
        <taxon>Bacteria</taxon>
        <taxon>Pseudomonadati</taxon>
        <taxon>Nitrospinota/Tectimicrobiota group</taxon>
        <taxon>Candidatus Tectimicrobiota</taxon>
        <taxon>Candidatus Entotheonellia</taxon>
        <taxon>Candidatus Entotheonellales</taxon>
        <taxon>Candidatus Entotheonellaceae</taxon>
        <taxon>Candidatus Entotheonella</taxon>
    </lineage>
</organism>
<comment type="caution">
    <text evidence="2">The sequence shown here is derived from an EMBL/GenBank/DDBJ whole genome shotgun (WGS) entry which is preliminary data.</text>
</comment>
<proteinExistence type="predicted"/>
<dbReference type="Pfam" id="PF09347">
    <property type="entry name" value="DUF1989"/>
    <property type="match status" value="1"/>
</dbReference>
<dbReference type="EMBL" id="AZHW01001044">
    <property type="protein sequence ID" value="ETW94587.1"/>
    <property type="molecule type" value="Genomic_DNA"/>
</dbReference>
<dbReference type="PANTHER" id="PTHR31527:SF0">
    <property type="entry name" value="RE64534P"/>
    <property type="match status" value="1"/>
</dbReference>
<protein>
    <recommendedName>
        <fullName evidence="1">DUF1989 domain-containing protein</fullName>
    </recommendedName>
</protein>
<dbReference type="AlphaFoldDB" id="W4L978"/>
<dbReference type="HOGENOM" id="CLU_054069_0_0_7"/>
<evidence type="ECO:0000313" key="2">
    <source>
        <dbReference type="EMBL" id="ETW94587.1"/>
    </source>
</evidence>
<gene>
    <name evidence="2" type="ORF">ETSY1_34245</name>
</gene>
<dbReference type="InterPro" id="IPR018959">
    <property type="entry name" value="DUF1989"/>
</dbReference>
<dbReference type="PANTHER" id="PTHR31527">
    <property type="entry name" value="RE64534P"/>
    <property type="match status" value="1"/>
</dbReference>
<evidence type="ECO:0000313" key="3">
    <source>
        <dbReference type="Proteomes" id="UP000019141"/>
    </source>
</evidence>
<accession>W4L978</accession>